<dbReference type="EMBL" id="KN839852">
    <property type="protein sequence ID" value="KIJ63149.1"/>
    <property type="molecule type" value="Genomic_DNA"/>
</dbReference>
<sequence length="469" mass="51391">MEITSSKNASLSSYQNMKILIKGHSQQLQKPKHHPTPSSLHVPNLKSTADKTIMTPASWHNLPPELHIAIVHLLPTHTTLALSKTSWASRSLCVPEIFADVKLLSARALHAFSRHVPKQYGSYIKSLSVCTKPASSLVHGEEFACTDALVNILESTTRLQSLSLSLATSLNAEKAISAFGRLINVHTFEISCWGREDEAPVSERLAVSLAASLPSLSHLSLSHITRSAMHVDPCEVPYEVPIVMNDFEIPPHPVLGSDLALPSLLRLPSLHTLEIRDTWLGCDTKIEFEGSSAPHAALQKLLLTGSMYSADAIREGEACTAWLRACGASLRTLELGSSLVMPQEQTPLPQRLLAAQRAAQLKLPHVSHVHINASRVLVDDLSSTLDVLSSCGVKSISIAYEDENQGSECTSEKRSASEDNFARQCALDDLEDWREAIDTYLLHRSQADWNALQCMNVSFAKDVQASWDL</sequence>
<evidence type="ECO:0000313" key="3">
    <source>
        <dbReference type="Proteomes" id="UP000053820"/>
    </source>
</evidence>
<evidence type="ECO:0008006" key="4">
    <source>
        <dbReference type="Google" id="ProtNLM"/>
    </source>
</evidence>
<dbReference type="HOGENOM" id="CLU_048465_0_0_1"/>
<dbReference type="AlphaFoldDB" id="A0A0C9VBZ9"/>
<name>A0A0C9VBZ9_9AGAM</name>
<organism evidence="2 3">
    <name type="scientific">Hydnomerulius pinastri MD-312</name>
    <dbReference type="NCBI Taxonomy" id="994086"/>
    <lineage>
        <taxon>Eukaryota</taxon>
        <taxon>Fungi</taxon>
        <taxon>Dikarya</taxon>
        <taxon>Basidiomycota</taxon>
        <taxon>Agaricomycotina</taxon>
        <taxon>Agaricomycetes</taxon>
        <taxon>Agaricomycetidae</taxon>
        <taxon>Boletales</taxon>
        <taxon>Boletales incertae sedis</taxon>
        <taxon>Leucogyrophana</taxon>
    </lineage>
</organism>
<dbReference type="OrthoDB" id="3235026at2759"/>
<gene>
    <name evidence="2" type="ORF">HYDPIDRAFT_113728</name>
</gene>
<evidence type="ECO:0000313" key="2">
    <source>
        <dbReference type="EMBL" id="KIJ63149.1"/>
    </source>
</evidence>
<dbReference type="InterPro" id="IPR032675">
    <property type="entry name" value="LRR_dom_sf"/>
</dbReference>
<reference evidence="2 3" key="1">
    <citation type="submission" date="2014-04" db="EMBL/GenBank/DDBJ databases">
        <title>Evolutionary Origins and Diversification of the Mycorrhizal Mutualists.</title>
        <authorList>
            <consortium name="DOE Joint Genome Institute"/>
            <consortium name="Mycorrhizal Genomics Consortium"/>
            <person name="Kohler A."/>
            <person name="Kuo A."/>
            <person name="Nagy L.G."/>
            <person name="Floudas D."/>
            <person name="Copeland A."/>
            <person name="Barry K.W."/>
            <person name="Cichocki N."/>
            <person name="Veneault-Fourrey C."/>
            <person name="LaButti K."/>
            <person name="Lindquist E.A."/>
            <person name="Lipzen A."/>
            <person name="Lundell T."/>
            <person name="Morin E."/>
            <person name="Murat C."/>
            <person name="Riley R."/>
            <person name="Ohm R."/>
            <person name="Sun H."/>
            <person name="Tunlid A."/>
            <person name="Henrissat B."/>
            <person name="Grigoriev I.V."/>
            <person name="Hibbett D.S."/>
            <person name="Martin F."/>
        </authorList>
    </citation>
    <scope>NUCLEOTIDE SEQUENCE [LARGE SCALE GENOMIC DNA]</scope>
    <source>
        <strain evidence="2 3">MD-312</strain>
    </source>
</reference>
<proteinExistence type="predicted"/>
<dbReference type="Proteomes" id="UP000053820">
    <property type="component" value="Unassembled WGS sequence"/>
</dbReference>
<feature type="region of interest" description="Disordered" evidence="1">
    <location>
        <begin position="24"/>
        <end position="44"/>
    </location>
</feature>
<accession>A0A0C9VBZ9</accession>
<keyword evidence="3" id="KW-1185">Reference proteome</keyword>
<protein>
    <recommendedName>
        <fullName evidence="4">F-box domain-containing protein</fullName>
    </recommendedName>
</protein>
<dbReference type="SUPFAM" id="SSF52047">
    <property type="entry name" value="RNI-like"/>
    <property type="match status" value="1"/>
</dbReference>
<evidence type="ECO:0000256" key="1">
    <source>
        <dbReference type="SAM" id="MobiDB-lite"/>
    </source>
</evidence>
<dbReference type="Gene3D" id="3.80.10.10">
    <property type="entry name" value="Ribonuclease Inhibitor"/>
    <property type="match status" value="1"/>
</dbReference>